<gene>
    <name evidence="3" type="ORF">H5410_046941</name>
</gene>
<protein>
    <submittedName>
        <fullName evidence="3">Uncharacterized protein</fullName>
    </submittedName>
</protein>
<keyword evidence="2" id="KW-0812">Transmembrane</keyword>
<sequence length="86" mass="10106">MSLHSNGYEDFKSQNKERAKNPQDPLNHSASLVEIADQLSYPHFGRFHCRFALSFSIIVFWIIGRFMELLGDTPTTPFHRRFDPFF</sequence>
<dbReference type="AlphaFoldDB" id="A0A9J5XDP4"/>
<keyword evidence="4" id="KW-1185">Reference proteome</keyword>
<feature type="region of interest" description="Disordered" evidence="1">
    <location>
        <begin position="1"/>
        <end position="26"/>
    </location>
</feature>
<feature type="compositionally biased region" description="Basic and acidic residues" evidence="1">
    <location>
        <begin position="7"/>
        <end position="21"/>
    </location>
</feature>
<dbReference type="EMBL" id="JACXVP010000009">
    <property type="protein sequence ID" value="KAG5586507.1"/>
    <property type="molecule type" value="Genomic_DNA"/>
</dbReference>
<dbReference type="Proteomes" id="UP000824120">
    <property type="component" value="Chromosome 9"/>
</dbReference>
<keyword evidence="2" id="KW-0472">Membrane</keyword>
<comment type="caution">
    <text evidence="3">The sequence shown here is derived from an EMBL/GenBank/DDBJ whole genome shotgun (WGS) entry which is preliminary data.</text>
</comment>
<feature type="transmembrane region" description="Helical" evidence="2">
    <location>
        <begin position="47"/>
        <end position="67"/>
    </location>
</feature>
<reference evidence="3 4" key="1">
    <citation type="submission" date="2020-09" db="EMBL/GenBank/DDBJ databases">
        <title>De no assembly of potato wild relative species, Solanum commersonii.</title>
        <authorList>
            <person name="Cho K."/>
        </authorList>
    </citation>
    <scope>NUCLEOTIDE SEQUENCE [LARGE SCALE GENOMIC DNA]</scope>
    <source>
        <strain evidence="3">LZ3.2</strain>
        <tissue evidence="3">Leaf</tissue>
    </source>
</reference>
<evidence type="ECO:0000256" key="2">
    <source>
        <dbReference type="SAM" id="Phobius"/>
    </source>
</evidence>
<evidence type="ECO:0000256" key="1">
    <source>
        <dbReference type="SAM" id="MobiDB-lite"/>
    </source>
</evidence>
<evidence type="ECO:0000313" key="3">
    <source>
        <dbReference type="EMBL" id="KAG5586507.1"/>
    </source>
</evidence>
<name>A0A9J5XDP4_SOLCO</name>
<proteinExistence type="predicted"/>
<evidence type="ECO:0000313" key="4">
    <source>
        <dbReference type="Proteomes" id="UP000824120"/>
    </source>
</evidence>
<keyword evidence="2" id="KW-1133">Transmembrane helix</keyword>
<accession>A0A9J5XDP4</accession>
<organism evidence="3 4">
    <name type="scientific">Solanum commersonii</name>
    <name type="common">Commerson's wild potato</name>
    <name type="synonym">Commerson's nightshade</name>
    <dbReference type="NCBI Taxonomy" id="4109"/>
    <lineage>
        <taxon>Eukaryota</taxon>
        <taxon>Viridiplantae</taxon>
        <taxon>Streptophyta</taxon>
        <taxon>Embryophyta</taxon>
        <taxon>Tracheophyta</taxon>
        <taxon>Spermatophyta</taxon>
        <taxon>Magnoliopsida</taxon>
        <taxon>eudicotyledons</taxon>
        <taxon>Gunneridae</taxon>
        <taxon>Pentapetalae</taxon>
        <taxon>asterids</taxon>
        <taxon>lamiids</taxon>
        <taxon>Solanales</taxon>
        <taxon>Solanaceae</taxon>
        <taxon>Solanoideae</taxon>
        <taxon>Solaneae</taxon>
        <taxon>Solanum</taxon>
    </lineage>
</organism>